<feature type="transmembrane region" description="Helical" evidence="5">
    <location>
        <begin position="445"/>
        <end position="466"/>
    </location>
</feature>
<feature type="transmembrane region" description="Helical" evidence="5">
    <location>
        <begin position="80"/>
        <end position="107"/>
    </location>
</feature>
<reference evidence="7 8" key="1">
    <citation type="journal article" date="2019" name="Emerg. Microbes Infect.">
        <title>Comprehensive subspecies identification of 175 nontuberculous mycobacteria species based on 7547 genomic profiles.</title>
        <authorList>
            <person name="Matsumoto Y."/>
            <person name="Kinjo T."/>
            <person name="Motooka D."/>
            <person name="Nabeya D."/>
            <person name="Jung N."/>
            <person name="Uechi K."/>
            <person name="Horii T."/>
            <person name="Iida T."/>
            <person name="Fujita J."/>
            <person name="Nakamura S."/>
        </authorList>
    </citation>
    <scope>NUCLEOTIDE SEQUENCE [LARGE SCALE GENOMIC DNA]</scope>
    <source>
        <strain evidence="7 8">JCM 30275</strain>
    </source>
</reference>
<dbReference type="EMBL" id="AP022620">
    <property type="protein sequence ID" value="BBZ75723.1"/>
    <property type="molecule type" value="Genomic_DNA"/>
</dbReference>
<feature type="transmembrane region" description="Helical" evidence="5">
    <location>
        <begin position="119"/>
        <end position="140"/>
    </location>
</feature>
<accession>A0A6N4W5T2</accession>
<evidence type="ECO:0000256" key="5">
    <source>
        <dbReference type="SAM" id="Phobius"/>
    </source>
</evidence>
<name>A0A6N4W5T2_9MYCO</name>
<feature type="transmembrane region" description="Helical" evidence="5">
    <location>
        <begin position="50"/>
        <end position="68"/>
    </location>
</feature>
<feature type="transmembrane region" description="Helical" evidence="5">
    <location>
        <begin position="416"/>
        <end position="433"/>
    </location>
</feature>
<feature type="domain" description="Integral membrane bound transporter" evidence="6">
    <location>
        <begin position="334"/>
        <end position="458"/>
    </location>
</feature>
<dbReference type="Pfam" id="PF13515">
    <property type="entry name" value="FUSC_2"/>
    <property type="match status" value="1"/>
</dbReference>
<dbReference type="KEGG" id="many:MANY_10600"/>
<evidence type="ECO:0000256" key="2">
    <source>
        <dbReference type="ARBA" id="ARBA00022692"/>
    </source>
</evidence>
<evidence type="ECO:0000256" key="1">
    <source>
        <dbReference type="ARBA" id="ARBA00004141"/>
    </source>
</evidence>
<keyword evidence="3 5" id="KW-1133">Transmembrane helix</keyword>
<dbReference type="AlphaFoldDB" id="A0A6N4W5T2"/>
<dbReference type="Proteomes" id="UP000467249">
    <property type="component" value="Chromosome"/>
</dbReference>
<keyword evidence="4 5" id="KW-0472">Membrane</keyword>
<gene>
    <name evidence="7" type="ORF">MANY_10600</name>
</gene>
<dbReference type="RefSeq" id="WP_163803293.1">
    <property type="nucleotide sequence ID" value="NZ_AP022620.1"/>
</dbReference>
<feature type="transmembrane region" description="Helical" evidence="5">
    <location>
        <begin position="324"/>
        <end position="348"/>
    </location>
</feature>
<evidence type="ECO:0000259" key="6">
    <source>
        <dbReference type="Pfam" id="PF13515"/>
    </source>
</evidence>
<evidence type="ECO:0000256" key="3">
    <source>
        <dbReference type="ARBA" id="ARBA00022989"/>
    </source>
</evidence>
<keyword evidence="2 5" id="KW-0812">Transmembrane</keyword>
<proteinExistence type="predicted"/>
<evidence type="ECO:0000313" key="7">
    <source>
        <dbReference type="EMBL" id="BBZ75723.1"/>
    </source>
</evidence>
<dbReference type="GO" id="GO:0016020">
    <property type="term" value="C:membrane"/>
    <property type="evidence" value="ECO:0007669"/>
    <property type="project" value="UniProtKB-SubCell"/>
</dbReference>
<dbReference type="InterPro" id="IPR049453">
    <property type="entry name" value="Memb_transporter_dom"/>
</dbReference>
<evidence type="ECO:0000256" key="4">
    <source>
        <dbReference type="ARBA" id="ARBA00023136"/>
    </source>
</evidence>
<keyword evidence="8" id="KW-1185">Reference proteome</keyword>
<evidence type="ECO:0000313" key="8">
    <source>
        <dbReference type="Proteomes" id="UP000467249"/>
    </source>
</evidence>
<organism evidence="7 8">
    <name type="scientific">Mycolicibacterium anyangense</name>
    <dbReference type="NCBI Taxonomy" id="1431246"/>
    <lineage>
        <taxon>Bacteria</taxon>
        <taxon>Bacillati</taxon>
        <taxon>Actinomycetota</taxon>
        <taxon>Actinomycetes</taxon>
        <taxon>Mycobacteriales</taxon>
        <taxon>Mycobacteriaceae</taxon>
        <taxon>Mycolicibacterium</taxon>
    </lineage>
</organism>
<comment type="subcellular location">
    <subcellularLocation>
        <location evidence="1">Membrane</location>
        <topology evidence="1">Multi-pass membrane protein</topology>
    </subcellularLocation>
</comment>
<protein>
    <recommendedName>
        <fullName evidence="6">Integral membrane bound transporter domain-containing protein</fullName>
    </recommendedName>
</protein>
<sequence length="470" mass="48081">MLRGVVGVSMVVLVAARWGPDGAAFPAGMAAAIAGAVSLDDAPHGPIPAAAWSSAQMAIAAFLGVLTFTHPVLYVATTVLWCFAAGLTWGITPTAGLVTAASSSVLVAAPAQQSSVSHAAISAGITVAGGLLQVLLIAIWPRARWAAQRAALTNAYRAVAQYARAAAADPTTRLDRAPIDFLRAAFTLTAGQARRRPLAYRTYLGLPERLADSLAMLANAPIGRDLLPATADVIDALTAPGRLNRVVIERALNAFDAAAQGSGPASVGRLVADIHALEAIRLHGRHPGTEPEMLRRPGFLGAQRQALAAVRSHLRVSSPVLRHAIRLSLGVGGCVAAVLIWHVPHGFWLPLTVLMVSRPDGGHTRKRVGMRIVGNMLGVTAASAIAALGHPVGAVSAVAAVICLAIAYAVAPAGYVALSAALAAATVFLIDVTGSADLHTVGQRIALTALGGLVAVLVDVCIPSTVTTST</sequence>